<keyword evidence="2" id="KW-0812">Transmembrane</keyword>
<keyword evidence="4" id="KW-1185">Reference proteome</keyword>
<accession>A0ABV2U5X1</accession>
<feature type="transmembrane region" description="Helical" evidence="2">
    <location>
        <begin position="237"/>
        <end position="257"/>
    </location>
</feature>
<feature type="region of interest" description="Disordered" evidence="1">
    <location>
        <begin position="117"/>
        <end position="184"/>
    </location>
</feature>
<reference evidence="3 4" key="1">
    <citation type="submission" date="2024-06" db="EMBL/GenBank/DDBJ databases">
        <title>The Natural Products Discovery Center: Release of the First 8490 Sequenced Strains for Exploring Actinobacteria Biosynthetic Diversity.</title>
        <authorList>
            <person name="Kalkreuter E."/>
            <person name="Kautsar S.A."/>
            <person name="Yang D."/>
            <person name="Bader C.D."/>
            <person name="Teijaro C.N."/>
            <person name="Fluegel L."/>
            <person name="Davis C.M."/>
            <person name="Simpson J.R."/>
            <person name="Lauterbach L."/>
            <person name="Steele A.D."/>
            <person name="Gui C."/>
            <person name="Meng S."/>
            <person name="Li G."/>
            <person name="Viehrig K."/>
            <person name="Ye F."/>
            <person name="Su P."/>
            <person name="Kiefer A.F."/>
            <person name="Nichols A."/>
            <person name="Cepeda A.J."/>
            <person name="Yan W."/>
            <person name="Fan B."/>
            <person name="Jiang Y."/>
            <person name="Adhikari A."/>
            <person name="Zheng C.-J."/>
            <person name="Schuster L."/>
            <person name="Cowan T.M."/>
            <person name="Smanski M.J."/>
            <person name="Chevrette M.G."/>
            <person name="De Carvalho L.P.S."/>
            <person name="Shen B."/>
        </authorList>
    </citation>
    <scope>NUCLEOTIDE SEQUENCE [LARGE SCALE GENOMIC DNA]</scope>
    <source>
        <strain evidence="3 4">NPDC005137</strain>
    </source>
</reference>
<evidence type="ECO:0000313" key="3">
    <source>
        <dbReference type="EMBL" id="MET8433230.1"/>
    </source>
</evidence>
<keyword evidence="2" id="KW-0472">Membrane</keyword>
<protein>
    <recommendedName>
        <fullName evidence="5">Tetratricopeptide repeat protein</fullName>
    </recommendedName>
</protein>
<name>A0ABV2U5X1_9ACTN</name>
<comment type="caution">
    <text evidence="3">The sequence shown here is derived from an EMBL/GenBank/DDBJ whole genome shotgun (WGS) entry which is preliminary data.</text>
</comment>
<organism evidence="3 4">
    <name type="scientific">Streptomyces sp. 900116325</name>
    <dbReference type="NCBI Taxonomy" id="3154295"/>
    <lineage>
        <taxon>Bacteria</taxon>
        <taxon>Bacillati</taxon>
        <taxon>Actinomycetota</taxon>
        <taxon>Actinomycetes</taxon>
        <taxon>Kitasatosporales</taxon>
        <taxon>Streptomycetaceae</taxon>
        <taxon>Streptomyces</taxon>
    </lineage>
</organism>
<feature type="transmembrane region" description="Helical" evidence="2">
    <location>
        <begin position="297"/>
        <end position="315"/>
    </location>
</feature>
<evidence type="ECO:0000256" key="2">
    <source>
        <dbReference type="SAM" id="Phobius"/>
    </source>
</evidence>
<evidence type="ECO:0000256" key="1">
    <source>
        <dbReference type="SAM" id="MobiDB-lite"/>
    </source>
</evidence>
<gene>
    <name evidence="3" type="ORF">ABZV61_10565</name>
</gene>
<sequence>MQVDGEEDRPARAEAEALLRAGRLFEARCTAQDALDADGPDAALYAVLGRSHAAEEADDEDDLAERAYRRGLAAFPDDLDLLAAYAELCLNSDPFDRPTRYGHGPELAERLRELAPGSPQALRVEQAASRRGGPVGRTGPRPPSASRAQRHDAREALTAAAAAGATPREAAHSAREQADERPSDLRLAVRAETLAALARPGLAPLRLLVRAPLAGLAALSVAVGAAAVAVPAFQLPWWIPFAGLVLCLPHRILALLLRAARRRAATTAPPTGAEEPDPAAYPLLQPVPGISRRERTVSLTAALVVIAAVTAAGVWSDSRYRSYPHYTASPPAVFRGAQLLPDTPAGASLSNAMTAGWDIGDTEPFTYIYGTPGRARPEAMVFGAIGDFHDTSPDAVGFFEQGPRGITSTAGTAWNADPGDDGGWLRCVAYTPVVDSGARQVACSWADKGSVGTVIVNEEGLDHESAAGLTRALRHAILHTGPVV</sequence>
<feature type="compositionally biased region" description="Basic and acidic residues" evidence="1">
    <location>
        <begin position="169"/>
        <end position="184"/>
    </location>
</feature>
<dbReference type="RefSeq" id="WP_356709302.1">
    <property type="nucleotide sequence ID" value="NZ_JBEXIP010000006.1"/>
</dbReference>
<dbReference type="EMBL" id="JBEXIP010000006">
    <property type="protein sequence ID" value="MET8433230.1"/>
    <property type="molecule type" value="Genomic_DNA"/>
</dbReference>
<evidence type="ECO:0000313" key="4">
    <source>
        <dbReference type="Proteomes" id="UP001550044"/>
    </source>
</evidence>
<dbReference type="Proteomes" id="UP001550044">
    <property type="component" value="Unassembled WGS sequence"/>
</dbReference>
<keyword evidence="2" id="KW-1133">Transmembrane helix</keyword>
<feature type="compositionally biased region" description="Low complexity" evidence="1">
    <location>
        <begin position="156"/>
        <end position="168"/>
    </location>
</feature>
<proteinExistence type="predicted"/>
<evidence type="ECO:0008006" key="5">
    <source>
        <dbReference type="Google" id="ProtNLM"/>
    </source>
</evidence>
<feature type="transmembrane region" description="Helical" evidence="2">
    <location>
        <begin position="207"/>
        <end position="231"/>
    </location>
</feature>